<accession>A0A6J4R579</accession>
<dbReference type="GO" id="GO:0009245">
    <property type="term" value="P:lipid A biosynthetic process"/>
    <property type="evidence" value="ECO:0007669"/>
    <property type="project" value="TreeGrafter"/>
</dbReference>
<organism evidence="9">
    <name type="scientific">uncultured Rubrobacteraceae bacterium</name>
    <dbReference type="NCBI Taxonomy" id="349277"/>
    <lineage>
        <taxon>Bacteria</taxon>
        <taxon>Bacillati</taxon>
        <taxon>Actinomycetota</taxon>
        <taxon>Rubrobacteria</taxon>
        <taxon>Rubrobacterales</taxon>
        <taxon>Rubrobacteraceae</taxon>
        <taxon>environmental samples</taxon>
    </lineage>
</organism>
<dbReference type="InterPro" id="IPR029052">
    <property type="entry name" value="Metallo-depent_PP-like"/>
</dbReference>
<keyword evidence="4 7" id="KW-0472">Membrane</keyword>
<feature type="domain" description="Calcineurin-like phosphoesterase" evidence="8">
    <location>
        <begin position="30"/>
        <end position="183"/>
    </location>
</feature>
<dbReference type="GO" id="GO:0008758">
    <property type="term" value="F:UDP-2,3-diacylglucosamine hydrolase activity"/>
    <property type="evidence" value="ECO:0007669"/>
    <property type="project" value="TreeGrafter"/>
</dbReference>
<evidence type="ECO:0000256" key="5">
    <source>
        <dbReference type="ARBA" id="ARBA00023211"/>
    </source>
</evidence>
<evidence type="ECO:0000313" key="9">
    <source>
        <dbReference type="EMBL" id="CAA9464455.1"/>
    </source>
</evidence>
<keyword evidence="2" id="KW-0997">Cell inner membrane</keyword>
<dbReference type="InterPro" id="IPR004843">
    <property type="entry name" value="Calcineurin-like_PHP"/>
</dbReference>
<evidence type="ECO:0000256" key="7">
    <source>
        <dbReference type="SAM" id="Phobius"/>
    </source>
</evidence>
<evidence type="ECO:0000256" key="2">
    <source>
        <dbReference type="ARBA" id="ARBA00022519"/>
    </source>
</evidence>
<dbReference type="PANTHER" id="PTHR34990:SF2">
    <property type="entry name" value="BLL8164 PROTEIN"/>
    <property type="match status" value="1"/>
</dbReference>
<dbReference type="EMBL" id="CADCVH010000091">
    <property type="protein sequence ID" value="CAA9464455.1"/>
    <property type="molecule type" value="Genomic_DNA"/>
</dbReference>
<dbReference type="GO" id="GO:0016020">
    <property type="term" value="C:membrane"/>
    <property type="evidence" value="ECO:0007669"/>
    <property type="project" value="GOC"/>
</dbReference>
<dbReference type="Gene3D" id="3.60.21.10">
    <property type="match status" value="1"/>
</dbReference>
<proteinExistence type="predicted"/>
<evidence type="ECO:0000256" key="1">
    <source>
        <dbReference type="ARBA" id="ARBA00022475"/>
    </source>
</evidence>
<dbReference type="Pfam" id="PF00149">
    <property type="entry name" value="Metallophos"/>
    <property type="match status" value="1"/>
</dbReference>
<dbReference type="AlphaFoldDB" id="A0A6J4R579"/>
<keyword evidence="5" id="KW-0464">Manganese</keyword>
<evidence type="ECO:0000256" key="3">
    <source>
        <dbReference type="ARBA" id="ARBA00022723"/>
    </source>
</evidence>
<evidence type="ECO:0000259" key="8">
    <source>
        <dbReference type="Pfam" id="PF00149"/>
    </source>
</evidence>
<keyword evidence="7" id="KW-0812">Transmembrane</keyword>
<feature type="transmembrane region" description="Helical" evidence="7">
    <location>
        <begin position="242"/>
        <end position="267"/>
    </location>
</feature>
<keyword evidence="3" id="KW-0479">Metal-binding</keyword>
<dbReference type="InterPro" id="IPR043461">
    <property type="entry name" value="LpxH-like"/>
</dbReference>
<feature type="transmembrane region" description="Helical" evidence="7">
    <location>
        <begin position="287"/>
        <end position="310"/>
    </location>
</feature>
<name>A0A6J4R579_9ACTN</name>
<sequence>MEERREPGAGFRDGTPLPAGIRTLGNGALIVFLSDVHIGGDGGHDIFESPEELAGLLGGLAAHDGPVELVLAGDFFDLLQIGEVPRGGNRASATISRPEYRELFSALRSFAGGDGHRVVYLPGNHDAEVWWNRGIRDTLLGEGLVHEFALSYAARFESAPGRIVYCEHGNAFDPANTITDYDDPLDTPFGEHIVTDVVRRIAPAGRLTRDLDLHDIGRVFPLATIPEWIAGRVFYDLLGRAVAYLFVPLLVGYAGYRVIAYLLAFAYDVPKSLSFWESYRTLPGLQTLFGEIAWDALLLVSVFVLFFFAIRRTATRTISSVAPRASAGRPGASGVGPSVAEIRDLLRADAHPPMRRELRGREIAVFVSGHTHAPSLSLLPKEAGDDAVVVNSGCWLRQLHQVPAHLGGPPVFVPRFVQTHARVYLDDSVVRAELWEHPKPAPQRLRTTERLAVLGRLPAQPAESTKPRISMSGELARDR</sequence>
<evidence type="ECO:0000256" key="4">
    <source>
        <dbReference type="ARBA" id="ARBA00023136"/>
    </source>
</evidence>
<dbReference type="SUPFAM" id="SSF56300">
    <property type="entry name" value="Metallo-dependent phosphatases"/>
    <property type="match status" value="1"/>
</dbReference>
<protein>
    <recommendedName>
        <fullName evidence="8">Calcineurin-like phosphoesterase domain-containing protein</fullName>
    </recommendedName>
</protein>
<keyword evidence="1" id="KW-1003">Cell membrane</keyword>
<gene>
    <name evidence="9" type="ORF">AVDCRST_MAG02-2814</name>
</gene>
<dbReference type="PANTHER" id="PTHR34990">
    <property type="entry name" value="UDP-2,3-DIACYLGLUCOSAMINE HYDROLASE-RELATED"/>
    <property type="match status" value="1"/>
</dbReference>
<feature type="region of interest" description="Disordered" evidence="6">
    <location>
        <begin position="458"/>
        <end position="479"/>
    </location>
</feature>
<reference evidence="9" key="1">
    <citation type="submission" date="2020-02" db="EMBL/GenBank/DDBJ databases">
        <authorList>
            <person name="Meier V. D."/>
        </authorList>
    </citation>
    <scope>NUCLEOTIDE SEQUENCE</scope>
    <source>
        <strain evidence="9">AVDCRST_MAG02</strain>
    </source>
</reference>
<evidence type="ECO:0000256" key="6">
    <source>
        <dbReference type="SAM" id="MobiDB-lite"/>
    </source>
</evidence>
<dbReference type="GO" id="GO:0046872">
    <property type="term" value="F:metal ion binding"/>
    <property type="evidence" value="ECO:0007669"/>
    <property type="project" value="UniProtKB-KW"/>
</dbReference>
<keyword evidence="7" id="KW-1133">Transmembrane helix</keyword>